<dbReference type="InterPro" id="IPR003439">
    <property type="entry name" value="ABC_transporter-like_ATP-bd"/>
</dbReference>
<dbReference type="EMBL" id="BJXW01000025">
    <property type="protein sequence ID" value="GEN31929.1"/>
    <property type="molecule type" value="Genomic_DNA"/>
</dbReference>
<dbReference type="Gene3D" id="3.40.50.300">
    <property type="entry name" value="P-loop containing nucleotide triphosphate hydrolases"/>
    <property type="match status" value="1"/>
</dbReference>
<dbReference type="PANTHER" id="PTHR43038:SF3">
    <property type="entry name" value="ABC TRANSPORTER G FAMILY MEMBER 20 ISOFORM X1"/>
    <property type="match status" value="1"/>
</dbReference>
<reference evidence="2 3" key="1">
    <citation type="submission" date="2019-07" db="EMBL/GenBank/DDBJ databases">
        <title>Whole genome shotgun sequence of Cerasibacillus quisquiliarum NBRC 102429.</title>
        <authorList>
            <person name="Hosoyama A."/>
            <person name="Uohara A."/>
            <person name="Ohji S."/>
            <person name="Ichikawa N."/>
        </authorList>
    </citation>
    <scope>NUCLEOTIDE SEQUENCE [LARGE SCALE GENOMIC DNA]</scope>
    <source>
        <strain evidence="2 3">NBRC 102429</strain>
    </source>
</reference>
<dbReference type="PANTHER" id="PTHR43038">
    <property type="entry name" value="ATP-BINDING CASSETTE, SUB-FAMILY H, MEMBER 1"/>
    <property type="match status" value="1"/>
</dbReference>
<proteinExistence type="predicted"/>
<dbReference type="InterPro" id="IPR027417">
    <property type="entry name" value="P-loop_NTPase"/>
</dbReference>
<evidence type="ECO:0000313" key="2">
    <source>
        <dbReference type="EMBL" id="GEN31929.1"/>
    </source>
</evidence>
<protein>
    <recommendedName>
        <fullName evidence="1">ABC transporter domain-containing protein</fullName>
    </recommendedName>
</protein>
<evidence type="ECO:0000259" key="1">
    <source>
        <dbReference type="Pfam" id="PF00005"/>
    </source>
</evidence>
<organism evidence="2 3">
    <name type="scientific">Cerasibacillus quisquiliarum</name>
    <dbReference type="NCBI Taxonomy" id="227865"/>
    <lineage>
        <taxon>Bacteria</taxon>
        <taxon>Bacillati</taxon>
        <taxon>Bacillota</taxon>
        <taxon>Bacilli</taxon>
        <taxon>Bacillales</taxon>
        <taxon>Bacillaceae</taxon>
        <taxon>Cerasibacillus</taxon>
    </lineage>
</organism>
<name>A0A511UZA9_9BACI</name>
<accession>A0A511UZA9</accession>
<dbReference type="Pfam" id="PF00005">
    <property type="entry name" value="ABC_tran"/>
    <property type="match status" value="1"/>
</dbReference>
<dbReference type="AlphaFoldDB" id="A0A511UZA9"/>
<dbReference type="GO" id="GO:0005524">
    <property type="term" value="F:ATP binding"/>
    <property type="evidence" value="ECO:0007669"/>
    <property type="project" value="InterPro"/>
</dbReference>
<feature type="domain" description="ABC transporter" evidence="1">
    <location>
        <begin position="2"/>
        <end position="77"/>
    </location>
</feature>
<comment type="caution">
    <text evidence="2">The sequence shown here is derived from an EMBL/GenBank/DDBJ whole genome shotgun (WGS) entry which is preliminary data.</text>
</comment>
<evidence type="ECO:0000313" key="3">
    <source>
        <dbReference type="Proteomes" id="UP000321491"/>
    </source>
</evidence>
<keyword evidence="3" id="KW-1185">Reference proteome</keyword>
<sequence>MLQDIDFEVADGEIYGLIGPSGSGKTTLVKKIVGMDRPSAGSVRLLDKKVPDLTVLENIGYMAQADALYTDLTGRENLQCFLHFFH</sequence>
<dbReference type="SUPFAM" id="SSF52540">
    <property type="entry name" value="P-loop containing nucleoside triphosphate hydrolases"/>
    <property type="match status" value="1"/>
</dbReference>
<gene>
    <name evidence="2" type="ORF">CQU01_21670</name>
</gene>
<dbReference type="Proteomes" id="UP000321491">
    <property type="component" value="Unassembled WGS sequence"/>
</dbReference>
<dbReference type="GO" id="GO:0016887">
    <property type="term" value="F:ATP hydrolysis activity"/>
    <property type="evidence" value="ECO:0007669"/>
    <property type="project" value="InterPro"/>
</dbReference>